<dbReference type="InterPro" id="IPR001087">
    <property type="entry name" value="GDSL"/>
</dbReference>
<dbReference type="GO" id="GO:0016788">
    <property type="term" value="F:hydrolase activity, acting on ester bonds"/>
    <property type="evidence" value="ECO:0007669"/>
    <property type="project" value="InterPro"/>
</dbReference>
<dbReference type="AlphaFoldDB" id="A0AAD3XH13"/>
<evidence type="ECO:0000313" key="3">
    <source>
        <dbReference type="EMBL" id="GMH04274.1"/>
    </source>
</evidence>
<protein>
    <recommendedName>
        <fullName evidence="5">GDSL esterase/lipase</fullName>
    </recommendedName>
</protein>
<keyword evidence="4" id="KW-1185">Reference proteome</keyword>
<dbReference type="Gene3D" id="3.40.50.1110">
    <property type="entry name" value="SGNH hydrolase"/>
    <property type="match status" value="1"/>
</dbReference>
<evidence type="ECO:0000313" key="4">
    <source>
        <dbReference type="Proteomes" id="UP001279734"/>
    </source>
</evidence>
<sequence length="327" mass="36694">MSTIEHLSYELRYYAIHLGNILSLNFKHQSHVYRRVLDPIILIIAHASEKLGLPYLSAYLDSIGTSFRYGANFAISGATIQLSIIDGELISAGFNQISLTNELGQFAQFKNRTSALYRRGQSPCRRLNLPRPRDFSKALYTMDIGQNDLYFRLKTMGEDVARASVPDLVRNSSVAIETLYRLGARSFWIHNTGPIGCLPILLGNKTLKTDKIGCIESFNAVAQAFNKELKDKVSQLRTQLLDTALTYVDIYSARYYLIKNAKHFGFKDPLGYCVKNGTSCSDPSEYISWDGIHFTEAANHWVANLTFDGSHSNPPLPITKACQKHPS</sequence>
<dbReference type="InterPro" id="IPR036514">
    <property type="entry name" value="SGNH_hydro_sf"/>
</dbReference>
<name>A0AAD3XH13_NEPGR</name>
<accession>A0AAD3XH13</accession>
<dbReference type="PANTHER" id="PTHR22835:SF514">
    <property type="entry name" value="GDSL-LIKE LIPASE_ACYLHYDROLASE SUPERFAMILY PROTEIN ISOFORM 1"/>
    <property type="match status" value="1"/>
</dbReference>
<dbReference type="Proteomes" id="UP001279734">
    <property type="component" value="Unassembled WGS sequence"/>
</dbReference>
<organism evidence="3 4">
    <name type="scientific">Nepenthes gracilis</name>
    <name type="common">Slender pitcher plant</name>
    <dbReference type="NCBI Taxonomy" id="150966"/>
    <lineage>
        <taxon>Eukaryota</taxon>
        <taxon>Viridiplantae</taxon>
        <taxon>Streptophyta</taxon>
        <taxon>Embryophyta</taxon>
        <taxon>Tracheophyta</taxon>
        <taxon>Spermatophyta</taxon>
        <taxon>Magnoliopsida</taxon>
        <taxon>eudicotyledons</taxon>
        <taxon>Gunneridae</taxon>
        <taxon>Pentapetalae</taxon>
        <taxon>Caryophyllales</taxon>
        <taxon>Nepenthaceae</taxon>
        <taxon>Nepenthes</taxon>
    </lineage>
</organism>
<dbReference type="SUPFAM" id="SSF52266">
    <property type="entry name" value="SGNH hydrolase"/>
    <property type="match status" value="1"/>
</dbReference>
<dbReference type="PANTHER" id="PTHR22835">
    <property type="entry name" value="ZINC FINGER FYVE DOMAIN CONTAINING PROTEIN"/>
    <property type="match status" value="1"/>
</dbReference>
<evidence type="ECO:0000256" key="1">
    <source>
        <dbReference type="ARBA" id="ARBA00008668"/>
    </source>
</evidence>
<dbReference type="EMBL" id="BSYO01000005">
    <property type="protein sequence ID" value="GMH04274.1"/>
    <property type="molecule type" value="Genomic_DNA"/>
</dbReference>
<comment type="similarity">
    <text evidence="1">Belongs to the 'GDSL' lipolytic enzyme family.</text>
</comment>
<evidence type="ECO:0000256" key="2">
    <source>
        <dbReference type="ARBA" id="ARBA00023180"/>
    </source>
</evidence>
<dbReference type="Pfam" id="PF00657">
    <property type="entry name" value="Lipase_GDSL"/>
    <property type="match status" value="1"/>
</dbReference>
<comment type="caution">
    <text evidence="3">The sequence shown here is derived from an EMBL/GenBank/DDBJ whole genome shotgun (WGS) entry which is preliminary data.</text>
</comment>
<proteinExistence type="inferred from homology"/>
<evidence type="ECO:0008006" key="5">
    <source>
        <dbReference type="Google" id="ProtNLM"/>
    </source>
</evidence>
<gene>
    <name evidence="3" type="ORF">Nepgr_006113</name>
</gene>
<keyword evidence="2" id="KW-0325">Glycoprotein</keyword>
<reference evidence="3" key="1">
    <citation type="submission" date="2023-05" db="EMBL/GenBank/DDBJ databases">
        <title>Nepenthes gracilis genome sequencing.</title>
        <authorList>
            <person name="Fukushima K."/>
        </authorList>
    </citation>
    <scope>NUCLEOTIDE SEQUENCE</scope>
    <source>
        <strain evidence="3">SING2019-196</strain>
    </source>
</reference>